<evidence type="ECO:0000313" key="4">
    <source>
        <dbReference type="EMBL" id="MFD2757459.1"/>
    </source>
</evidence>
<gene>
    <name evidence="4" type="ORF">ACFSW7_03580</name>
</gene>
<dbReference type="PANTHER" id="PTHR43673:SF10">
    <property type="entry name" value="NADH DEHYDROGENASE_NAD(P)H NITROREDUCTASE XCC3605-RELATED"/>
    <property type="match status" value="1"/>
</dbReference>
<sequence>MATPRNATTKPIHDLLADRWSPRGFDASFEISTEQMRTLFEAARWSPSAFNAQPWAFIAGRRGTDTFQHIHDGLLPFNQLWTSRVSALVLTLAQVVRDGEPFATAHYDLGQAVAHLTFQAEALDIDVHQMTGFDREKFEFEIPEGYEIVSAIALGRYEDSDEIPEKIRERDASPRSRKSVEEIVLVRD</sequence>
<dbReference type="Gene3D" id="3.40.109.10">
    <property type="entry name" value="NADH Oxidase"/>
    <property type="match status" value="1"/>
</dbReference>
<accession>A0ABW5UYF5</accession>
<keyword evidence="2" id="KW-0560">Oxidoreductase</keyword>
<comment type="caution">
    <text evidence="4">The sequence shown here is derived from an EMBL/GenBank/DDBJ whole genome shotgun (WGS) entry which is preliminary data.</text>
</comment>
<dbReference type="CDD" id="cd02138">
    <property type="entry name" value="TdsD-like"/>
    <property type="match status" value="1"/>
</dbReference>
<keyword evidence="5" id="KW-1185">Reference proteome</keyword>
<protein>
    <submittedName>
        <fullName evidence="4">Nitroreductase family protein</fullName>
    </submittedName>
</protein>
<dbReference type="SUPFAM" id="SSF55469">
    <property type="entry name" value="FMN-dependent nitroreductase-like"/>
    <property type="match status" value="1"/>
</dbReference>
<organism evidence="4 5">
    <name type="scientific">Gulosibacter faecalis</name>
    <dbReference type="NCBI Taxonomy" id="272240"/>
    <lineage>
        <taxon>Bacteria</taxon>
        <taxon>Bacillati</taxon>
        <taxon>Actinomycetota</taxon>
        <taxon>Actinomycetes</taxon>
        <taxon>Micrococcales</taxon>
        <taxon>Microbacteriaceae</taxon>
        <taxon>Gulosibacter</taxon>
    </lineage>
</organism>
<evidence type="ECO:0000256" key="2">
    <source>
        <dbReference type="ARBA" id="ARBA00023002"/>
    </source>
</evidence>
<proteinExistence type="inferred from homology"/>
<dbReference type="EMBL" id="JBHUNE010000003">
    <property type="protein sequence ID" value="MFD2757459.1"/>
    <property type="molecule type" value="Genomic_DNA"/>
</dbReference>
<dbReference type="Proteomes" id="UP001597492">
    <property type="component" value="Unassembled WGS sequence"/>
</dbReference>
<dbReference type="InterPro" id="IPR000415">
    <property type="entry name" value="Nitroreductase-like"/>
</dbReference>
<name>A0ABW5UYF5_9MICO</name>
<feature type="domain" description="Nitroreductase" evidence="3">
    <location>
        <begin position="17"/>
        <end position="59"/>
    </location>
</feature>
<dbReference type="RefSeq" id="WP_019618004.1">
    <property type="nucleotide sequence ID" value="NZ_JBHUNE010000003.1"/>
</dbReference>
<dbReference type="InterPro" id="IPR029479">
    <property type="entry name" value="Nitroreductase"/>
</dbReference>
<evidence type="ECO:0000313" key="5">
    <source>
        <dbReference type="Proteomes" id="UP001597492"/>
    </source>
</evidence>
<reference evidence="5" key="1">
    <citation type="journal article" date="2019" name="Int. J. Syst. Evol. Microbiol.">
        <title>The Global Catalogue of Microorganisms (GCM) 10K type strain sequencing project: providing services to taxonomists for standard genome sequencing and annotation.</title>
        <authorList>
            <consortium name="The Broad Institute Genomics Platform"/>
            <consortium name="The Broad Institute Genome Sequencing Center for Infectious Disease"/>
            <person name="Wu L."/>
            <person name="Ma J."/>
        </authorList>
    </citation>
    <scope>NUCLEOTIDE SEQUENCE [LARGE SCALE GENOMIC DNA]</scope>
    <source>
        <strain evidence="5">TISTR 1514</strain>
    </source>
</reference>
<evidence type="ECO:0000259" key="3">
    <source>
        <dbReference type="Pfam" id="PF00881"/>
    </source>
</evidence>
<comment type="similarity">
    <text evidence="1">Belongs to the nitroreductase family.</text>
</comment>
<evidence type="ECO:0000256" key="1">
    <source>
        <dbReference type="ARBA" id="ARBA00007118"/>
    </source>
</evidence>
<dbReference type="Pfam" id="PF00881">
    <property type="entry name" value="Nitroreductase"/>
    <property type="match status" value="1"/>
</dbReference>
<dbReference type="PANTHER" id="PTHR43673">
    <property type="entry name" value="NAD(P)H NITROREDUCTASE YDGI-RELATED"/>
    <property type="match status" value="1"/>
</dbReference>